<evidence type="ECO:0000256" key="1">
    <source>
        <dbReference type="SAM" id="MobiDB-lite"/>
    </source>
</evidence>
<proteinExistence type="predicted"/>
<feature type="compositionally biased region" description="Low complexity" evidence="1">
    <location>
        <begin position="33"/>
        <end position="45"/>
    </location>
</feature>
<organism evidence="2 3">
    <name type="scientific">Riccia fluitans</name>
    <dbReference type="NCBI Taxonomy" id="41844"/>
    <lineage>
        <taxon>Eukaryota</taxon>
        <taxon>Viridiplantae</taxon>
        <taxon>Streptophyta</taxon>
        <taxon>Embryophyta</taxon>
        <taxon>Marchantiophyta</taxon>
        <taxon>Marchantiopsida</taxon>
        <taxon>Marchantiidae</taxon>
        <taxon>Marchantiales</taxon>
        <taxon>Ricciaceae</taxon>
        <taxon>Riccia</taxon>
    </lineage>
</organism>
<protein>
    <submittedName>
        <fullName evidence="2">Uncharacterized protein</fullName>
    </submittedName>
</protein>
<comment type="caution">
    <text evidence="2">The sequence shown here is derived from an EMBL/GenBank/DDBJ whole genome shotgun (WGS) entry which is preliminary data.</text>
</comment>
<sequence>MTSKPKFDAYCRPSRREASAMRAGMRSPGRMLPAPETGAGAGAEAEAMVSRASTPLLPTVRTTASKTKRTDTILPLKAILSAELNDNCFKSPRFLEAKNAY</sequence>
<evidence type="ECO:0000313" key="2">
    <source>
        <dbReference type="EMBL" id="KAL2629192.1"/>
    </source>
</evidence>
<feature type="region of interest" description="Disordered" evidence="1">
    <location>
        <begin position="13"/>
        <end position="45"/>
    </location>
</feature>
<dbReference type="AlphaFoldDB" id="A0ABD1YEM6"/>
<dbReference type="Proteomes" id="UP001605036">
    <property type="component" value="Unassembled WGS sequence"/>
</dbReference>
<dbReference type="EMBL" id="JBHFFA010000004">
    <property type="protein sequence ID" value="KAL2629192.1"/>
    <property type="molecule type" value="Genomic_DNA"/>
</dbReference>
<gene>
    <name evidence="2" type="ORF">R1flu_013878</name>
</gene>
<evidence type="ECO:0000313" key="3">
    <source>
        <dbReference type="Proteomes" id="UP001605036"/>
    </source>
</evidence>
<accession>A0ABD1YEM6</accession>
<keyword evidence="3" id="KW-1185">Reference proteome</keyword>
<reference evidence="2 3" key="1">
    <citation type="submission" date="2024-09" db="EMBL/GenBank/DDBJ databases">
        <title>Chromosome-scale assembly of Riccia fluitans.</title>
        <authorList>
            <person name="Paukszto L."/>
            <person name="Sawicki J."/>
            <person name="Karawczyk K."/>
            <person name="Piernik-Szablinska J."/>
            <person name="Szczecinska M."/>
            <person name="Mazdziarz M."/>
        </authorList>
    </citation>
    <scope>NUCLEOTIDE SEQUENCE [LARGE SCALE GENOMIC DNA]</scope>
    <source>
        <strain evidence="2">Rf_01</strain>
        <tissue evidence="2">Aerial parts of the thallus</tissue>
    </source>
</reference>
<name>A0ABD1YEM6_9MARC</name>